<evidence type="ECO:0000313" key="3">
    <source>
        <dbReference type="Proteomes" id="UP000054558"/>
    </source>
</evidence>
<evidence type="ECO:0000313" key="2">
    <source>
        <dbReference type="EMBL" id="GAQ93217.1"/>
    </source>
</evidence>
<dbReference type="AlphaFoldDB" id="A0A1Y1IWU7"/>
<organism evidence="2 3">
    <name type="scientific">Klebsormidium nitens</name>
    <name type="common">Green alga</name>
    <name type="synonym">Ulothrix nitens</name>
    <dbReference type="NCBI Taxonomy" id="105231"/>
    <lineage>
        <taxon>Eukaryota</taxon>
        <taxon>Viridiplantae</taxon>
        <taxon>Streptophyta</taxon>
        <taxon>Klebsormidiophyceae</taxon>
        <taxon>Klebsormidiales</taxon>
        <taxon>Klebsormidiaceae</taxon>
        <taxon>Klebsormidium</taxon>
    </lineage>
</organism>
<feature type="compositionally biased region" description="Gly residues" evidence="1">
    <location>
        <begin position="837"/>
        <end position="848"/>
    </location>
</feature>
<dbReference type="PANTHER" id="PTHR47773:SF1">
    <property type="entry name" value="C2H2-TYPE DOMAIN-CONTAINING PROTEIN"/>
    <property type="match status" value="1"/>
</dbReference>
<dbReference type="PANTHER" id="PTHR47773">
    <property type="entry name" value="SI:DKEY-9I5.2-RELATED"/>
    <property type="match status" value="1"/>
</dbReference>
<gene>
    <name evidence="2" type="ORF">KFL_013670010</name>
</gene>
<proteinExistence type="predicted"/>
<reference evidence="2 3" key="1">
    <citation type="journal article" date="2014" name="Nat. Commun.">
        <title>Klebsormidium flaccidum genome reveals primary factors for plant terrestrial adaptation.</title>
        <authorList>
            <person name="Hori K."/>
            <person name="Maruyama F."/>
            <person name="Fujisawa T."/>
            <person name="Togashi T."/>
            <person name="Yamamoto N."/>
            <person name="Seo M."/>
            <person name="Sato S."/>
            <person name="Yamada T."/>
            <person name="Mori H."/>
            <person name="Tajima N."/>
            <person name="Moriyama T."/>
            <person name="Ikeuchi M."/>
            <person name="Watanabe M."/>
            <person name="Wada H."/>
            <person name="Kobayashi K."/>
            <person name="Saito M."/>
            <person name="Masuda T."/>
            <person name="Sasaki-Sekimoto Y."/>
            <person name="Mashiguchi K."/>
            <person name="Awai K."/>
            <person name="Shimojima M."/>
            <person name="Masuda S."/>
            <person name="Iwai M."/>
            <person name="Nobusawa T."/>
            <person name="Narise T."/>
            <person name="Kondo S."/>
            <person name="Saito H."/>
            <person name="Sato R."/>
            <person name="Murakawa M."/>
            <person name="Ihara Y."/>
            <person name="Oshima-Yamada Y."/>
            <person name="Ohtaka K."/>
            <person name="Satoh M."/>
            <person name="Sonobe K."/>
            <person name="Ishii M."/>
            <person name="Ohtani R."/>
            <person name="Kanamori-Sato M."/>
            <person name="Honoki R."/>
            <person name="Miyazaki D."/>
            <person name="Mochizuki H."/>
            <person name="Umetsu J."/>
            <person name="Higashi K."/>
            <person name="Shibata D."/>
            <person name="Kamiya Y."/>
            <person name="Sato N."/>
            <person name="Nakamura Y."/>
            <person name="Tabata S."/>
            <person name="Ida S."/>
            <person name="Kurokawa K."/>
            <person name="Ohta H."/>
        </authorList>
    </citation>
    <scope>NUCLEOTIDE SEQUENCE [LARGE SCALE GENOMIC DNA]</scope>
    <source>
        <strain evidence="2 3">NIES-2285</strain>
    </source>
</reference>
<sequence>MEDGAGHAAPEVAEIAYNGTPLEPFIQFVKLKVGGKETCESYIFEAPNPTISAKTEKPGPSSGNPFGAPRVEPFKAWGCTVIVLSWQNFFKGFVPEKFICVRGCGKATVVRNGWYSKLVRALGLHRPLFLLSQDYRCKDCHAKPDGKGGYGSTLYLAHSLDILNQLRPFVKDQLPIDFTETGVPVERSLQDLIHFLAPEAIGFPRIARLVKEMHVLAEKRRELVYYEYQCELKAKRAEAEAKRQNGIGRFFGGTVGGGAGIEQLVQSWAMGKRVPDWIAGPALLSAVFLQQAAGNIPTYNKQMALVKGECVGVDHCHKLMRRIRGVEGQRVLEATLTMMTETGEVATSLWTHSTSLEVVKDNLRQVYERMAAAGRAPRVLFCDWPEVMGPFFMGIWPGLEAYLMDILHAIMRVTKRIPEDHPFRGWLQGKLSDAIFLKNQADMVGIMKELDQKGKTLSDKSGKNALRRCRKAVPPPEVLLARLEAVGDEASSKVNPLTSEPLLGSDAQRAFQGLLEQARLGLLSDPPNMEMYYLKPANGANARPQYACKRVGSRLEGFHVHFQAILKNYNISAELAWAVAATWLNGWNIRMRQTNCGEPDYGPAFNLEILYRIGEHMQALGLAPAYRDVQFTMEETAESFGIHCTPAGLQEVAAAFQEGEFAPTQFPEVAYLDSDGLDFDANSEPESGGAARPQINPVPGGNEAPDQPAIPRPPSAHDRGARNQAAVVPALPVLGDSVHHQSAVLRPTVRAGGTPNQPVFTSPVVVSSSGVRSQPTLAPPLFVSGEGGRSQPAFALPSARPAEGVRSQPAFAPASAVPGGGVWSQPPFAPTSAAPRGGCGAGPGGGGRCQPAFAPHPAVPGGGVRSQPVIAPHPAVPGGAGRSQPSVAPHPAVPGAGSGASPPSCCRPLSLVGGSGANPSSSRRSLSLLGGLTASPSYNRLLLREGGRKASSSPLLIGRAFQVGAHAASPHQGTQAVFTLSPQPRETVHQVLQRKPL</sequence>
<feature type="region of interest" description="Disordered" evidence="1">
    <location>
        <begin position="792"/>
        <end position="903"/>
    </location>
</feature>
<feature type="region of interest" description="Disordered" evidence="1">
    <location>
        <begin position="675"/>
        <end position="722"/>
    </location>
</feature>
<name>A0A1Y1IWU7_KLENI</name>
<accession>A0A1Y1IWU7</accession>
<dbReference type="EMBL" id="DF238316">
    <property type="protein sequence ID" value="GAQ93217.1"/>
    <property type="molecule type" value="Genomic_DNA"/>
</dbReference>
<protein>
    <submittedName>
        <fullName evidence="2">Uncharacterized protein</fullName>
    </submittedName>
</protein>
<keyword evidence="3" id="KW-1185">Reference proteome</keyword>
<dbReference type="Proteomes" id="UP000054558">
    <property type="component" value="Unassembled WGS sequence"/>
</dbReference>
<dbReference type="OrthoDB" id="1920326at2759"/>
<evidence type="ECO:0000256" key="1">
    <source>
        <dbReference type="SAM" id="MobiDB-lite"/>
    </source>
</evidence>